<dbReference type="InterPro" id="IPR050833">
    <property type="entry name" value="Poly_Biosynth_Transport"/>
</dbReference>
<dbReference type="Pfam" id="PF01943">
    <property type="entry name" value="Polysacc_synt"/>
    <property type="match status" value="1"/>
</dbReference>
<dbReference type="AlphaFoldDB" id="Q5UHD7"/>
<feature type="transmembrane region" description="Helical" evidence="6">
    <location>
        <begin position="407"/>
        <end position="424"/>
    </location>
</feature>
<accession>Q5UHD7</accession>
<feature type="transmembrane region" description="Helical" evidence="6">
    <location>
        <begin position="117"/>
        <end position="139"/>
    </location>
</feature>
<dbReference type="InterPro" id="IPR002797">
    <property type="entry name" value="Polysacc_synth"/>
</dbReference>
<feature type="transmembrane region" description="Helical" evidence="6">
    <location>
        <begin position="159"/>
        <end position="176"/>
    </location>
</feature>
<evidence type="ECO:0000256" key="2">
    <source>
        <dbReference type="ARBA" id="ARBA00022475"/>
    </source>
</evidence>
<evidence type="ECO:0000256" key="4">
    <source>
        <dbReference type="ARBA" id="ARBA00022989"/>
    </source>
</evidence>
<protein>
    <submittedName>
        <fullName evidence="7">O-antigen flippase</fullName>
    </submittedName>
</protein>
<dbReference type="GO" id="GO:0005886">
    <property type="term" value="C:plasma membrane"/>
    <property type="evidence" value="ECO:0007669"/>
    <property type="project" value="UniProtKB-SubCell"/>
</dbReference>
<sequence length="463" mass="51652">MNNLLRKIYSVLKYCTLKKFDTSTDYGRQQERYRIISLSIIANLISKFLSLLTLVLTVSLTLPYLGPARFGVWMTIASLSAALTFLDLGIGNALTNRIAHACANGERTEVIKKTSGGIALLLLVSICITCVLYIICSVIDWRIFIKGINDNILGEVQRAIKLFVVIFGISILSNGIQKIYMGMQKAYITYFFNSLLSLISIFCLIYYSSLHATIPVLILISSGIPLFTGMLLMILLIKDGFVSLNEIFHNMRNEAPHLISTGFFFFILQIGTLATWSGDNFIISSTLGVAFVAILSLTQRLFQISTVPLTIYNTPLWVAYADAHARKDTHFIKKTLLASFKIVGFSSLIMATFLILFGRDIISVWTGDKIDIPQSFIIAYAIWSIIDAVSNTLASFLNGLGIVKQQMFAVVSLVIISIPAKYFIVSHFGLTAMLSCFIAIYIVNYIVWYTISFKKCIYSQLSI</sequence>
<evidence type="ECO:0000256" key="3">
    <source>
        <dbReference type="ARBA" id="ARBA00022692"/>
    </source>
</evidence>
<dbReference type="CDD" id="cd12082">
    <property type="entry name" value="MATE_like"/>
    <property type="match status" value="1"/>
</dbReference>
<feature type="transmembrane region" description="Helical" evidence="6">
    <location>
        <begin position="214"/>
        <end position="237"/>
    </location>
</feature>
<feature type="transmembrane region" description="Helical" evidence="6">
    <location>
        <begin position="35"/>
        <end position="58"/>
    </location>
</feature>
<feature type="transmembrane region" description="Helical" evidence="6">
    <location>
        <begin position="377"/>
        <end position="400"/>
    </location>
</feature>
<evidence type="ECO:0000313" key="7">
    <source>
        <dbReference type="EMBL" id="AAV34496.1"/>
    </source>
</evidence>
<keyword evidence="5 6" id="KW-0472">Membrane</keyword>
<gene>
    <name evidence="7" type="primary">wzx</name>
</gene>
<proteinExistence type="predicted"/>
<feature type="transmembrane region" description="Helical" evidence="6">
    <location>
        <begin position="188"/>
        <end position="208"/>
    </location>
</feature>
<keyword evidence="2" id="KW-1003">Cell membrane</keyword>
<keyword evidence="3 6" id="KW-0812">Transmembrane</keyword>
<feature type="transmembrane region" description="Helical" evidence="6">
    <location>
        <begin position="336"/>
        <end position="357"/>
    </location>
</feature>
<dbReference type="PANTHER" id="PTHR30250">
    <property type="entry name" value="PST FAMILY PREDICTED COLANIC ACID TRANSPORTER"/>
    <property type="match status" value="1"/>
</dbReference>
<reference evidence="7" key="1">
    <citation type="journal article" date="2004" name="J. Bacteriol.">
        <title>Relationships of the Escherichia coli O157, O111, and O55 O-antigen gene clusters with those of Salmonella enterica and Citrobacter freundii, which express identical O antigens.</title>
        <authorList>
            <person name="Samuel G."/>
            <person name="Hogbin J.P."/>
            <person name="Wang L."/>
            <person name="Reeves P.R."/>
        </authorList>
    </citation>
    <scope>NUCLEOTIDE SEQUENCE</scope>
    <source>
        <strain evidence="7">M1972</strain>
    </source>
</reference>
<keyword evidence="4 6" id="KW-1133">Transmembrane helix</keyword>
<evidence type="ECO:0000256" key="1">
    <source>
        <dbReference type="ARBA" id="ARBA00004651"/>
    </source>
</evidence>
<dbReference type="PANTHER" id="PTHR30250:SF26">
    <property type="entry name" value="PSMA PROTEIN"/>
    <property type="match status" value="1"/>
</dbReference>
<organism evidence="7">
    <name type="scientific">Citrobacter freundii</name>
    <dbReference type="NCBI Taxonomy" id="546"/>
    <lineage>
        <taxon>Bacteria</taxon>
        <taxon>Pseudomonadati</taxon>
        <taxon>Pseudomonadota</taxon>
        <taxon>Gammaproteobacteria</taxon>
        <taxon>Enterobacterales</taxon>
        <taxon>Enterobacteriaceae</taxon>
        <taxon>Citrobacter</taxon>
        <taxon>Citrobacter freundii complex</taxon>
    </lineage>
</organism>
<feature type="transmembrane region" description="Helical" evidence="6">
    <location>
        <begin position="258"/>
        <end position="276"/>
    </location>
</feature>
<feature type="transmembrane region" description="Helical" evidence="6">
    <location>
        <begin position="70"/>
        <end position="90"/>
    </location>
</feature>
<dbReference type="EMBL" id="AY730592">
    <property type="protein sequence ID" value="AAV34496.1"/>
    <property type="molecule type" value="Genomic_DNA"/>
</dbReference>
<comment type="subcellular location">
    <subcellularLocation>
        <location evidence="1">Cell membrane</location>
        <topology evidence="1">Multi-pass membrane protein</topology>
    </subcellularLocation>
</comment>
<feature type="transmembrane region" description="Helical" evidence="6">
    <location>
        <begin position="282"/>
        <end position="302"/>
    </location>
</feature>
<evidence type="ECO:0000256" key="5">
    <source>
        <dbReference type="ARBA" id="ARBA00023136"/>
    </source>
</evidence>
<name>Q5UHD7_CITFR</name>
<feature type="transmembrane region" description="Helical" evidence="6">
    <location>
        <begin position="430"/>
        <end position="451"/>
    </location>
</feature>
<evidence type="ECO:0000256" key="6">
    <source>
        <dbReference type="SAM" id="Phobius"/>
    </source>
</evidence>